<dbReference type="RefSeq" id="WP_313998244.1">
    <property type="nucleotide sequence ID" value="NZ_JASJOT010000011.1"/>
</dbReference>
<dbReference type="EMBL" id="JASJOT010000011">
    <property type="protein sequence ID" value="MDJ1494793.1"/>
    <property type="molecule type" value="Genomic_DNA"/>
</dbReference>
<organism evidence="1 2">
    <name type="scientific">Xanthocytophaga flava</name>
    <dbReference type="NCBI Taxonomy" id="3048013"/>
    <lineage>
        <taxon>Bacteria</taxon>
        <taxon>Pseudomonadati</taxon>
        <taxon>Bacteroidota</taxon>
        <taxon>Cytophagia</taxon>
        <taxon>Cytophagales</taxon>
        <taxon>Rhodocytophagaceae</taxon>
        <taxon>Xanthocytophaga</taxon>
    </lineage>
</organism>
<protein>
    <submittedName>
        <fullName evidence="1">Uncharacterized protein</fullName>
    </submittedName>
</protein>
<evidence type="ECO:0000313" key="1">
    <source>
        <dbReference type="EMBL" id="MDJ1494793.1"/>
    </source>
</evidence>
<name>A0ABT7CM09_9BACT</name>
<evidence type="ECO:0000313" key="2">
    <source>
        <dbReference type="Proteomes" id="UP001228581"/>
    </source>
</evidence>
<keyword evidence="2" id="KW-1185">Reference proteome</keyword>
<proteinExistence type="predicted"/>
<gene>
    <name evidence="1" type="ORF">QNI19_17775</name>
</gene>
<accession>A0ABT7CM09</accession>
<reference evidence="1 2" key="1">
    <citation type="submission" date="2023-05" db="EMBL/GenBank/DDBJ databases">
        <authorList>
            <person name="Zhang X."/>
        </authorList>
    </citation>
    <scope>NUCLEOTIDE SEQUENCE [LARGE SCALE GENOMIC DNA]</scope>
    <source>
        <strain evidence="1 2">DM2B3-1</strain>
    </source>
</reference>
<comment type="caution">
    <text evidence="1">The sequence shown here is derived from an EMBL/GenBank/DDBJ whole genome shotgun (WGS) entry which is preliminary data.</text>
</comment>
<sequence length="191" mass="22238">MTNSALLYSFINRWNNQIPSVEELANRTKKDLVTASQWLEDYYRINKINPDAKEDTSTVEQAITRIIENTNIVMVDFGNVHFNVSPKIKGKLYEFAYHAENDPIYLRTDTQEVLSILHYSDDFDEEPIKVAKDMASFLDSLLLYSKLYTNKTNIGINPTEEQIEALYTIVGGREYQGFYEELIDEILRFDK</sequence>
<dbReference type="Proteomes" id="UP001228581">
    <property type="component" value="Unassembled WGS sequence"/>
</dbReference>